<dbReference type="AlphaFoldDB" id="A0AAD6UXA1"/>
<feature type="signal peptide" evidence="1">
    <location>
        <begin position="1"/>
        <end position="22"/>
    </location>
</feature>
<reference evidence="2" key="1">
    <citation type="submission" date="2023-03" db="EMBL/GenBank/DDBJ databases">
        <title>Massive genome expansion in bonnet fungi (Mycena s.s.) driven by repeated elements and novel gene families across ecological guilds.</title>
        <authorList>
            <consortium name="Lawrence Berkeley National Laboratory"/>
            <person name="Harder C.B."/>
            <person name="Miyauchi S."/>
            <person name="Viragh M."/>
            <person name="Kuo A."/>
            <person name="Thoen E."/>
            <person name="Andreopoulos B."/>
            <person name="Lu D."/>
            <person name="Skrede I."/>
            <person name="Drula E."/>
            <person name="Henrissat B."/>
            <person name="Morin E."/>
            <person name="Kohler A."/>
            <person name="Barry K."/>
            <person name="LaButti K."/>
            <person name="Morin E."/>
            <person name="Salamov A."/>
            <person name="Lipzen A."/>
            <person name="Mereny Z."/>
            <person name="Hegedus B."/>
            <person name="Baldrian P."/>
            <person name="Stursova M."/>
            <person name="Weitz H."/>
            <person name="Taylor A."/>
            <person name="Grigoriev I.V."/>
            <person name="Nagy L.G."/>
            <person name="Martin F."/>
            <person name="Kauserud H."/>
        </authorList>
    </citation>
    <scope>NUCLEOTIDE SEQUENCE</scope>
    <source>
        <strain evidence="2">9144</strain>
    </source>
</reference>
<protein>
    <recommendedName>
        <fullName evidence="4">Fungal N-terminal domain-containing protein</fullName>
    </recommendedName>
</protein>
<keyword evidence="1" id="KW-0732">Signal</keyword>
<feature type="chain" id="PRO_5041944061" description="Fungal N-terminal domain-containing protein" evidence="1">
    <location>
        <begin position="23"/>
        <end position="170"/>
    </location>
</feature>
<evidence type="ECO:0000313" key="3">
    <source>
        <dbReference type="Proteomes" id="UP001219525"/>
    </source>
</evidence>
<gene>
    <name evidence="2" type="ORF">GGX14DRAFT_587067</name>
</gene>
<dbReference type="EMBL" id="JARJCW010000102">
    <property type="protein sequence ID" value="KAJ7194034.1"/>
    <property type="molecule type" value="Genomic_DNA"/>
</dbReference>
<organism evidence="2 3">
    <name type="scientific">Mycena pura</name>
    <dbReference type="NCBI Taxonomy" id="153505"/>
    <lineage>
        <taxon>Eukaryota</taxon>
        <taxon>Fungi</taxon>
        <taxon>Dikarya</taxon>
        <taxon>Basidiomycota</taxon>
        <taxon>Agaricomycotina</taxon>
        <taxon>Agaricomycetes</taxon>
        <taxon>Agaricomycetidae</taxon>
        <taxon>Agaricales</taxon>
        <taxon>Marasmiineae</taxon>
        <taxon>Mycenaceae</taxon>
        <taxon>Mycena</taxon>
    </lineage>
</organism>
<evidence type="ECO:0000313" key="2">
    <source>
        <dbReference type="EMBL" id="KAJ7194034.1"/>
    </source>
</evidence>
<name>A0AAD6UXA1_9AGAR</name>
<proteinExistence type="predicted"/>
<comment type="caution">
    <text evidence="2">The sequence shown here is derived from an EMBL/GenBank/DDBJ whole genome shotgun (WGS) entry which is preliminary data.</text>
</comment>
<sequence>MSDCTFEILLVAVLAVVPGNTAHYIYLGPASASLAYHVARRQTPAARINHLSATIASANQPLARAPSTSARDQVMSMDHQLLLRTAEKLKSQLQCQLLEIESQGWTEYLRGVRGFLQSIDKCTKDVKCIQTKLQLSIEEDIQRKLDDEIQRSREVLAVIRFGPRGAMRTW</sequence>
<accession>A0AAD6UXA1</accession>
<evidence type="ECO:0000256" key="1">
    <source>
        <dbReference type="SAM" id="SignalP"/>
    </source>
</evidence>
<dbReference type="Proteomes" id="UP001219525">
    <property type="component" value="Unassembled WGS sequence"/>
</dbReference>
<keyword evidence="3" id="KW-1185">Reference proteome</keyword>
<evidence type="ECO:0008006" key="4">
    <source>
        <dbReference type="Google" id="ProtNLM"/>
    </source>
</evidence>